<evidence type="ECO:0000313" key="3">
    <source>
        <dbReference type="Proteomes" id="UP001209540"/>
    </source>
</evidence>
<accession>A0AAD5KE55</accession>
<keyword evidence="2" id="KW-0251">Elongation factor</keyword>
<dbReference type="GO" id="GO:0000445">
    <property type="term" value="C:THO complex part of transcription export complex"/>
    <property type="evidence" value="ECO:0007669"/>
    <property type="project" value="TreeGrafter"/>
</dbReference>
<dbReference type="GO" id="GO:0006406">
    <property type="term" value="P:mRNA export from nucleus"/>
    <property type="evidence" value="ECO:0007669"/>
    <property type="project" value="TreeGrafter"/>
</dbReference>
<dbReference type="EMBL" id="JAIXMP010000013">
    <property type="protein sequence ID" value="KAI9263445.1"/>
    <property type="molecule type" value="Genomic_DNA"/>
</dbReference>
<reference evidence="2" key="1">
    <citation type="journal article" date="2022" name="IScience">
        <title>Evolution of zygomycete secretomes and the origins of terrestrial fungal ecologies.</title>
        <authorList>
            <person name="Chang Y."/>
            <person name="Wang Y."/>
            <person name="Mondo S."/>
            <person name="Ahrendt S."/>
            <person name="Andreopoulos W."/>
            <person name="Barry K."/>
            <person name="Beard J."/>
            <person name="Benny G.L."/>
            <person name="Blankenship S."/>
            <person name="Bonito G."/>
            <person name="Cuomo C."/>
            <person name="Desiro A."/>
            <person name="Gervers K.A."/>
            <person name="Hundley H."/>
            <person name="Kuo A."/>
            <person name="LaButti K."/>
            <person name="Lang B.F."/>
            <person name="Lipzen A."/>
            <person name="O'Donnell K."/>
            <person name="Pangilinan J."/>
            <person name="Reynolds N."/>
            <person name="Sandor L."/>
            <person name="Smith M.E."/>
            <person name="Tsang A."/>
            <person name="Grigoriev I.V."/>
            <person name="Stajich J.E."/>
            <person name="Spatafora J.W."/>
        </authorList>
    </citation>
    <scope>NUCLEOTIDE SEQUENCE</scope>
    <source>
        <strain evidence="2">RSA 2281</strain>
    </source>
</reference>
<protein>
    <submittedName>
        <fullName evidence="2">THO complex subunit 1 transcription elongation factor-domain-containing protein</fullName>
    </submittedName>
</protein>
<dbReference type="AlphaFoldDB" id="A0AAD5KE55"/>
<evidence type="ECO:0000313" key="2">
    <source>
        <dbReference type="EMBL" id="KAI9263445.1"/>
    </source>
</evidence>
<dbReference type="PANTHER" id="PTHR13265">
    <property type="entry name" value="THO COMPLEX SUBUNIT 1"/>
    <property type="match status" value="1"/>
</dbReference>
<gene>
    <name evidence="2" type="ORF">BDA99DRAFT_463915</name>
</gene>
<dbReference type="GO" id="GO:0003746">
    <property type="term" value="F:translation elongation factor activity"/>
    <property type="evidence" value="ECO:0007669"/>
    <property type="project" value="UniProtKB-KW"/>
</dbReference>
<dbReference type="InterPro" id="IPR021861">
    <property type="entry name" value="THO_THOC1"/>
</dbReference>
<keyword evidence="2" id="KW-0648">Protein biosynthesis</keyword>
<feature type="compositionally biased region" description="Polar residues" evidence="1">
    <location>
        <begin position="571"/>
        <end position="588"/>
    </location>
</feature>
<organism evidence="2 3">
    <name type="scientific">Phascolomyces articulosus</name>
    <dbReference type="NCBI Taxonomy" id="60185"/>
    <lineage>
        <taxon>Eukaryota</taxon>
        <taxon>Fungi</taxon>
        <taxon>Fungi incertae sedis</taxon>
        <taxon>Mucoromycota</taxon>
        <taxon>Mucoromycotina</taxon>
        <taxon>Mucoromycetes</taxon>
        <taxon>Mucorales</taxon>
        <taxon>Lichtheimiaceae</taxon>
        <taxon>Phascolomyces</taxon>
    </lineage>
</organism>
<sequence>MSTTQYQLFHERIEQAIHQCIDACPITIKTTHDATIENLVRSNIGPLASAENILNINLMDEKPDWRKNATELAFKRILLDLVHQLKESTPDHFQRLFNGLDIVLTTTDLGFLDPVVPLTLLEELMDVHTIDGCEQLFDYIEKRKSRLTVNMIPGRGKGLVLLRMCNELLRRLSKEKNTVFCGRILMFLANSFPLGERSGVNLRGDFNTEPVQYDKDEDVDADPTMTEDQKIFYKLFWSTRKYFSNPPILFQNDGFDELRKGGDAILDRFKHISNNEQAVSGGDATERTSIKRKRSDAMEIDLEANNDTVKHMLDEINREYQFPRLLSSRKLLELEIEDTRFRRNVIVQFLILFQYLYGFTQDEKEETQKLLNSRGATKQSLVQPNFTLEGKELQWVQDTEVQMLELLQLTKPHGELYTDIVQTILRHERNWIIWKAAGCPAFEKPPFTLPENINQAQRDKRTQLTNKFLTPYRFSYGNPETTKMYDQEQQKLDITMQSRPKLPEPIQVIDEALSKIEQNNDLSIIERYDIANGAVFQTTRLIFNSHAALIPKIYHIKRDIYKSFKEPKTEGGSSTSEANNSNSDTTAGKVSVSVDEKDERHLEAEIDVLKKTRGLLTGSSA</sequence>
<dbReference type="Pfam" id="PF11957">
    <property type="entry name" value="efThoc1"/>
    <property type="match status" value="1"/>
</dbReference>
<reference evidence="2" key="2">
    <citation type="submission" date="2023-02" db="EMBL/GenBank/DDBJ databases">
        <authorList>
            <consortium name="DOE Joint Genome Institute"/>
            <person name="Mondo S.J."/>
            <person name="Chang Y."/>
            <person name="Wang Y."/>
            <person name="Ahrendt S."/>
            <person name="Andreopoulos W."/>
            <person name="Barry K."/>
            <person name="Beard J."/>
            <person name="Benny G.L."/>
            <person name="Blankenship S."/>
            <person name="Bonito G."/>
            <person name="Cuomo C."/>
            <person name="Desiro A."/>
            <person name="Gervers K.A."/>
            <person name="Hundley H."/>
            <person name="Kuo A."/>
            <person name="LaButti K."/>
            <person name="Lang B.F."/>
            <person name="Lipzen A."/>
            <person name="O'Donnell K."/>
            <person name="Pangilinan J."/>
            <person name="Reynolds N."/>
            <person name="Sandor L."/>
            <person name="Smith M.W."/>
            <person name="Tsang A."/>
            <person name="Grigoriev I.V."/>
            <person name="Stajich J.E."/>
            <person name="Spatafora J.W."/>
        </authorList>
    </citation>
    <scope>NUCLEOTIDE SEQUENCE</scope>
    <source>
        <strain evidence="2">RSA 2281</strain>
    </source>
</reference>
<evidence type="ECO:0000256" key="1">
    <source>
        <dbReference type="SAM" id="MobiDB-lite"/>
    </source>
</evidence>
<keyword evidence="3" id="KW-1185">Reference proteome</keyword>
<dbReference type="PANTHER" id="PTHR13265:SF0">
    <property type="entry name" value="HPR1"/>
    <property type="match status" value="1"/>
</dbReference>
<name>A0AAD5KE55_9FUNG</name>
<dbReference type="Proteomes" id="UP001209540">
    <property type="component" value="Unassembled WGS sequence"/>
</dbReference>
<proteinExistence type="predicted"/>
<comment type="caution">
    <text evidence="2">The sequence shown here is derived from an EMBL/GenBank/DDBJ whole genome shotgun (WGS) entry which is preliminary data.</text>
</comment>
<feature type="region of interest" description="Disordered" evidence="1">
    <location>
        <begin position="566"/>
        <end position="598"/>
    </location>
</feature>